<keyword evidence="3" id="KW-0862">Zinc</keyword>
<keyword evidence="7" id="KW-1185">Reference proteome</keyword>
<protein>
    <recommendedName>
        <fullName evidence="5">MYND-type domain-containing protein</fullName>
    </recommendedName>
</protein>
<evidence type="ECO:0000256" key="3">
    <source>
        <dbReference type="ARBA" id="ARBA00022833"/>
    </source>
</evidence>
<dbReference type="AlphaFoldDB" id="K0SRA3"/>
<dbReference type="InterPro" id="IPR011990">
    <property type="entry name" value="TPR-like_helical_dom_sf"/>
</dbReference>
<evidence type="ECO:0000256" key="4">
    <source>
        <dbReference type="PROSITE-ProRule" id="PRU00134"/>
    </source>
</evidence>
<dbReference type="Pfam" id="PF08238">
    <property type="entry name" value="Sel1"/>
    <property type="match status" value="2"/>
</dbReference>
<dbReference type="GO" id="GO:0008270">
    <property type="term" value="F:zinc ion binding"/>
    <property type="evidence" value="ECO:0007669"/>
    <property type="project" value="UniProtKB-KW"/>
</dbReference>
<dbReference type="InterPro" id="IPR002893">
    <property type="entry name" value="Znf_MYND"/>
</dbReference>
<dbReference type="InterPro" id="IPR006597">
    <property type="entry name" value="Sel1-like"/>
</dbReference>
<dbReference type="PROSITE" id="PS50865">
    <property type="entry name" value="ZF_MYND_2"/>
    <property type="match status" value="1"/>
</dbReference>
<evidence type="ECO:0000256" key="2">
    <source>
        <dbReference type="ARBA" id="ARBA00022771"/>
    </source>
</evidence>
<feature type="domain" description="MYND-type" evidence="5">
    <location>
        <begin position="46"/>
        <end position="88"/>
    </location>
</feature>
<dbReference type="Proteomes" id="UP000266841">
    <property type="component" value="Unassembled WGS sequence"/>
</dbReference>
<evidence type="ECO:0000256" key="1">
    <source>
        <dbReference type="ARBA" id="ARBA00022723"/>
    </source>
</evidence>
<gene>
    <name evidence="6" type="ORF">THAOC_10015</name>
</gene>
<evidence type="ECO:0000313" key="6">
    <source>
        <dbReference type="EMBL" id="EJK68778.1"/>
    </source>
</evidence>
<evidence type="ECO:0000313" key="7">
    <source>
        <dbReference type="Proteomes" id="UP000266841"/>
    </source>
</evidence>
<organism evidence="6 7">
    <name type="scientific">Thalassiosira oceanica</name>
    <name type="common">Marine diatom</name>
    <dbReference type="NCBI Taxonomy" id="159749"/>
    <lineage>
        <taxon>Eukaryota</taxon>
        <taxon>Sar</taxon>
        <taxon>Stramenopiles</taxon>
        <taxon>Ochrophyta</taxon>
        <taxon>Bacillariophyta</taxon>
        <taxon>Coscinodiscophyceae</taxon>
        <taxon>Thalassiosirophycidae</taxon>
        <taxon>Thalassiosirales</taxon>
        <taxon>Thalassiosiraceae</taxon>
        <taxon>Thalassiosira</taxon>
    </lineage>
</organism>
<accession>K0SRA3</accession>
<name>K0SRA3_THAOC</name>
<proteinExistence type="predicted"/>
<dbReference type="Gene3D" id="1.25.40.10">
    <property type="entry name" value="Tetratricopeptide repeat domain"/>
    <property type="match status" value="1"/>
</dbReference>
<dbReference type="EMBL" id="AGNL01010843">
    <property type="protein sequence ID" value="EJK68778.1"/>
    <property type="molecule type" value="Genomic_DNA"/>
</dbReference>
<evidence type="ECO:0000259" key="5">
    <source>
        <dbReference type="PROSITE" id="PS50865"/>
    </source>
</evidence>
<comment type="caution">
    <text evidence="6">The sequence shown here is derived from an EMBL/GenBank/DDBJ whole genome shotgun (WGS) entry which is preliminary data.</text>
</comment>
<keyword evidence="1" id="KW-0479">Metal-binding</keyword>
<keyword evidence="2 4" id="KW-0863">Zinc-finger</keyword>
<reference evidence="6 7" key="1">
    <citation type="journal article" date="2012" name="Genome Biol.">
        <title>Genome and low-iron response of an oceanic diatom adapted to chronic iron limitation.</title>
        <authorList>
            <person name="Lommer M."/>
            <person name="Specht M."/>
            <person name="Roy A.S."/>
            <person name="Kraemer L."/>
            <person name="Andreson R."/>
            <person name="Gutowska M.A."/>
            <person name="Wolf J."/>
            <person name="Bergner S.V."/>
            <person name="Schilhabel M.B."/>
            <person name="Klostermeier U.C."/>
            <person name="Beiko R.G."/>
            <person name="Rosenstiel P."/>
            <person name="Hippler M."/>
            <person name="Laroche J."/>
        </authorList>
    </citation>
    <scope>NUCLEOTIDE SEQUENCE [LARGE SCALE GENOMIC DNA]</scope>
    <source>
        <strain evidence="6 7">CCMP1005</strain>
    </source>
</reference>
<dbReference type="OrthoDB" id="432970at2759"/>
<dbReference type="Gene3D" id="6.10.140.2220">
    <property type="match status" value="1"/>
</dbReference>
<sequence length="378" mass="42414">MNTSLLIADSLFTQIPRGPRLGNDNRYLRTGSWGGRQQGCRRGCLCQLRGKSGECDDVKLKNCTACYLTKYCSVDCQRAHRSEHKPACKLGAAEIKERPNFKPPKSLELPPEARILRSEVISLKATALPLPTRNREERQAKVDQLRVLYEKVEAYEILLEEERLEAALRAHEEKYPRPTKECPLCLGDIQYTISVHEILELLQLAADDGFAGALYNLASFYCGGNVDPTSVNAVKGIKLFRQAAELGCENSIGELALSFFRFNDGFNGPESIEAMEYLTLFMASQKRRLAAGKRMASEKVPLMAHFMGMLFSGTRGLDPVAYGVAKNLYLAKHYLEIAVHLGREEVYYDLGDIIEDIWLQQYSSEKLLNYPGACAKPM</sequence>
<dbReference type="Pfam" id="PF01753">
    <property type="entry name" value="zf-MYND"/>
    <property type="match status" value="1"/>
</dbReference>
<dbReference type="SUPFAM" id="SSF81901">
    <property type="entry name" value="HCP-like"/>
    <property type="match status" value="1"/>
</dbReference>
<dbReference type="SUPFAM" id="SSF144232">
    <property type="entry name" value="HIT/MYND zinc finger-like"/>
    <property type="match status" value="1"/>
</dbReference>